<keyword evidence="4" id="KW-0808">Transferase</keyword>
<evidence type="ECO:0000313" key="11">
    <source>
        <dbReference type="EMBL" id="UYV83061.1"/>
    </source>
</evidence>
<proteinExistence type="inferred from homology"/>
<dbReference type="Proteomes" id="UP001235939">
    <property type="component" value="Chromosome 22"/>
</dbReference>
<dbReference type="Pfam" id="PF04998">
    <property type="entry name" value="RNA_pol_Rpb1_5"/>
    <property type="match status" value="1"/>
</dbReference>
<evidence type="ECO:0000259" key="9">
    <source>
        <dbReference type="Pfam" id="PF04998"/>
    </source>
</evidence>
<dbReference type="InterPro" id="IPR045867">
    <property type="entry name" value="DNA-dir_RpoC_beta_prime"/>
</dbReference>
<keyword evidence="3" id="KW-0240">DNA-directed RNA polymerase</keyword>
<dbReference type="Gene3D" id="1.10.357.120">
    <property type="match status" value="1"/>
</dbReference>
<feature type="domain" description="RNA polymerase Rpb1" evidence="9">
    <location>
        <begin position="92"/>
        <end position="491"/>
    </location>
</feature>
<dbReference type="SUPFAM" id="SSF56219">
    <property type="entry name" value="DNase I-like"/>
    <property type="match status" value="1"/>
</dbReference>
<dbReference type="PANTHER" id="PTHR19376">
    <property type="entry name" value="DNA-DIRECTED RNA POLYMERASE"/>
    <property type="match status" value="1"/>
</dbReference>
<keyword evidence="6" id="KW-0804">Transcription</keyword>
<evidence type="ECO:0000256" key="4">
    <source>
        <dbReference type="ARBA" id="ARBA00022679"/>
    </source>
</evidence>
<feature type="compositionally biased region" description="Acidic residues" evidence="7">
    <location>
        <begin position="321"/>
        <end position="338"/>
    </location>
</feature>
<evidence type="ECO:0000256" key="6">
    <source>
        <dbReference type="ARBA" id="ARBA00023163"/>
    </source>
</evidence>
<sequence length="658" mass="73888">MKSIRCRKVECLLLVVVLPYLHILHSNRYKLLTQCPRGSYRDAASMPNPVISVANPATTFGCVPEKMDEMINEFIKSSPEIQSGDPIGKKDFRDMVYYKYQRALVEPGEPVGILAAQMTLNTFHFAGNSDMNMTLGIPRLNEILKTATPNISTPTMYLYFKPTQSKRKMAKNVQLVVNYLTPVNLAKVIHKANIRNLLLREKGTGKMFYGTKVRFQLLSAGCYEPITVVKKSQVIPFIKKYFLAAISSGVQAKLNSKKKKPMVSMLTNATADDGFVNQMEADDIDEPMPKDPVLNVPFVLTGILPMMCSEEKELESASDMGAEDEEAEEEEEEEEEMEVTVKEIKEEEEEMEEKVPQEEEDIQLKEEVVSMEKTTKEILSIPYIPGILYNSQWVEFLVAYQARKPIDVQSMVLDLIESKYLHKVPGVTRAFASLVDDGKGGKEPLVTTEGVNLQGVTKLSHIIDLSRLYTNDIHLILKTYGVEATYNSIIKIAVSSQVKFDEICPAPSLILMFVPSCSIMLIPAPPLLRVRSEDPSVYAVEGRGLAILIKNLYYEDIAVNITNTLDLEAQGIKVYLNQNKAIHIYNMYHPPNNTFIDDGTMAQFLTDNTIIVGDLNAKHQLWGCSTPNPRGKILSNIFDDNAFMCSNDGNPTHHSYKL</sequence>
<dbReference type="InterPro" id="IPR036691">
    <property type="entry name" value="Endo/exonu/phosph_ase_sf"/>
</dbReference>
<dbReference type="Gene3D" id="3.60.10.10">
    <property type="entry name" value="Endonuclease/exonuclease/phosphatase"/>
    <property type="match status" value="1"/>
</dbReference>
<feature type="region of interest" description="Disordered" evidence="7">
    <location>
        <begin position="312"/>
        <end position="339"/>
    </location>
</feature>
<dbReference type="Pfam" id="PF14529">
    <property type="entry name" value="Exo_endo_phos_2"/>
    <property type="match status" value="1"/>
</dbReference>
<gene>
    <name evidence="11" type="ORF">LAZ67_22002068</name>
</gene>
<dbReference type="EC" id="2.7.7.6" evidence="2"/>
<keyword evidence="5" id="KW-0548">Nucleotidyltransferase</keyword>
<feature type="domain" description="Endonuclease/exonuclease/phosphatase" evidence="10">
    <location>
        <begin position="582"/>
        <end position="655"/>
    </location>
</feature>
<evidence type="ECO:0000256" key="3">
    <source>
        <dbReference type="ARBA" id="ARBA00022478"/>
    </source>
</evidence>
<reference evidence="11 12" key="1">
    <citation type="submission" date="2022-03" db="EMBL/GenBank/DDBJ databases">
        <title>A chromosomal length assembly of Cordylochernes scorpioides.</title>
        <authorList>
            <person name="Zeh D."/>
            <person name="Zeh J."/>
        </authorList>
    </citation>
    <scope>NUCLEOTIDE SEQUENCE [LARGE SCALE GENOMIC DNA]</scope>
    <source>
        <strain evidence="11">IN4F17</strain>
        <tissue evidence="11">Whole Body</tissue>
    </source>
</reference>
<keyword evidence="8" id="KW-0732">Signal</keyword>
<evidence type="ECO:0000256" key="5">
    <source>
        <dbReference type="ARBA" id="ARBA00022695"/>
    </source>
</evidence>
<dbReference type="InterPro" id="IPR007081">
    <property type="entry name" value="RNA_pol_Rpb1_5"/>
</dbReference>
<feature type="chain" id="PRO_5045111163" description="DNA-directed RNA polymerase" evidence="8">
    <location>
        <begin position="27"/>
        <end position="658"/>
    </location>
</feature>
<dbReference type="EMBL" id="CP092884">
    <property type="protein sequence ID" value="UYV83061.1"/>
    <property type="molecule type" value="Genomic_DNA"/>
</dbReference>
<evidence type="ECO:0000259" key="10">
    <source>
        <dbReference type="Pfam" id="PF14529"/>
    </source>
</evidence>
<dbReference type="InterPro" id="IPR005135">
    <property type="entry name" value="Endo/exonuclease/phosphatase"/>
</dbReference>
<evidence type="ECO:0000256" key="7">
    <source>
        <dbReference type="SAM" id="MobiDB-lite"/>
    </source>
</evidence>
<feature type="signal peptide" evidence="8">
    <location>
        <begin position="1"/>
        <end position="26"/>
    </location>
</feature>
<dbReference type="SUPFAM" id="SSF64484">
    <property type="entry name" value="beta and beta-prime subunits of DNA dependent RNA-polymerase"/>
    <property type="match status" value="1"/>
</dbReference>
<dbReference type="PANTHER" id="PTHR19376:SF11">
    <property type="entry name" value="DNA-DIRECTED RNA POLYMERASE I SUBUNIT RPA1"/>
    <property type="match status" value="1"/>
</dbReference>
<keyword evidence="12" id="KW-1185">Reference proteome</keyword>
<organism evidence="11 12">
    <name type="scientific">Cordylochernes scorpioides</name>
    <dbReference type="NCBI Taxonomy" id="51811"/>
    <lineage>
        <taxon>Eukaryota</taxon>
        <taxon>Metazoa</taxon>
        <taxon>Ecdysozoa</taxon>
        <taxon>Arthropoda</taxon>
        <taxon>Chelicerata</taxon>
        <taxon>Arachnida</taxon>
        <taxon>Pseudoscorpiones</taxon>
        <taxon>Cheliferoidea</taxon>
        <taxon>Chernetidae</taxon>
        <taxon>Cordylochernes</taxon>
    </lineage>
</organism>
<evidence type="ECO:0000256" key="2">
    <source>
        <dbReference type="ARBA" id="ARBA00012418"/>
    </source>
</evidence>
<comment type="similarity">
    <text evidence="1">Belongs to the RNA polymerase beta' chain family.</text>
</comment>
<evidence type="ECO:0000256" key="8">
    <source>
        <dbReference type="SAM" id="SignalP"/>
    </source>
</evidence>
<accession>A0ABY6LPM7</accession>
<evidence type="ECO:0000313" key="12">
    <source>
        <dbReference type="Proteomes" id="UP001235939"/>
    </source>
</evidence>
<name>A0ABY6LPM7_9ARAC</name>
<evidence type="ECO:0000256" key="1">
    <source>
        <dbReference type="ARBA" id="ARBA00006460"/>
    </source>
</evidence>
<protein>
    <recommendedName>
        <fullName evidence="2">DNA-directed RNA polymerase</fullName>
        <ecNumber evidence="2">2.7.7.6</ecNumber>
    </recommendedName>
</protein>
<dbReference type="Gene3D" id="3.30.70.2850">
    <property type="match status" value="1"/>
</dbReference>